<organism evidence="1 2">
    <name type="scientific">Meloidogyne incognita</name>
    <name type="common">Southern root-knot nematode worm</name>
    <name type="synonym">Oxyuris incognita</name>
    <dbReference type="NCBI Taxonomy" id="6306"/>
    <lineage>
        <taxon>Eukaryota</taxon>
        <taxon>Metazoa</taxon>
        <taxon>Ecdysozoa</taxon>
        <taxon>Nematoda</taxon>
        <taxon>Chromadorea</taxon>
        <taxon>Rhabditida</taxon>
        <taxon>Tylenchina</taxon>
        <taxon>Tylenchomorpha</taxon>
        <taxon>Tylenchoidea</taxon>
        <taxon>Meloidogynidae</taxon>
        <taxon>Meloidogyninae</taxon>
        <taxon>Meloidogyne</taxon>
        <taxon>Meloidogyne incognita group</taxon>
    </lineage>
</organism>
<dbReference type="AlphaFoldDB" id="A0A914LXA2"/>
<proteinExistence type="predicted"/>
<evidence type="ECO:0000313" key="2">
    <source>
        <dbReference type="WBParaSite" id="Minc3s00773g17152"/>
    </source>
</evidence>
<reference evidence="2" key="1">
    <citation type="submission" date="2022-11" db="UniProtKB">
        <authorList>
            <consortium name="WormBaseParasite"/>
        </authorList>
    </citation>
    <scope>IDENTIFICATION</scope>
</reference>
<accession>A0A914LXA2</accession>
<keyword evidence="1" id="KW-1185">Reference proteome</keyword>
<name>A0A914LXA2_MELIC</name>
<dbReference type="Proteomes" id="UP000887563">
    <property type="component" value="Unplaced"/>
</dbReference>
<evidence type="ECO:0000313" key="1">
    <source>
        <dbReference type="Proteomes" id="UP000887563"/>
    </source>
</evidence>
<protein>
    <submittedName>
        <fullName evidence="2">Phage protein</fullName>
    </submittedName>
</protein>
<dbReference type="WBParaSite" id="Minc3s00773g17152">
    <property type="protein sequence ID" value="Minc3s00773g17152"/>
    <property type="gene ID" value="Minc3s00773g17152"/>
</dbReference>
<sequence length="50" mass="5975">MRWTYNFASQCRYIGSVLDKMPKKFAITMKRDIAELIAKYEQKVAEEENE</sequence>